<dbReference type="RefSeq" id="WP_344570106.1">
    <property type="nucleotide sequence ID" value="NZ_BAAARJ010000024.1"/>
</dbReference>
<evidence type="ECO:0000313" key="6">
    <source>
        <dbReference type="EMBL" id="GAA2634842.1"/>
    </source>
</evidence>
<feature type="domain" description="Erythromycin biosynthesis protein CIII-like N-terminal" evidence="5">
    <location>
        <begin position="22"/>
        <end position="240"/>
    </location>
</feature>
<dbReference type="InterPro" id="IPR050426">
    <property type="entry name" value="Glycosyltransferase_28"/>
</dbReference>
<sequence>MRVLFLPVALPSHYYAMVPLAWALRLAGHEVRVAGRPSLLAAIGTSGLTAVRVSGSEEALPGIREAVEELRQETGKSLSDFGTPEAMPPEVEARFRRLRREALIATTAEMAGDLVGFARAWRPDLVVSDPVMLAGALVAGAADVPLVHHMWGPLPPSAGHWPGCGLPVEEWPASLHALFERYGVPERASYAVATIDPCPPGLGTVPVPRRLGMRHIPYNGPGSTPDWLREPTERPRVCVSWSMSHTATSGGRTYPAAAVAEALRGTGAEVVATVRAGDREGFGPVPEGVRVVEELPLQLVIPSCAAAVNHGGTGTVLTIAACGVPQVLLPLDPVHAVNADWLAAAGAGVRHASRPMEPERIAASVAGMLAGGSWRRAAEAVREQIAAQPGPAEVVRTLEKLAEERRAS</sequence>
<dbReference type="EMBL" id="BAAARJ010000024">
    <property type="protein sequence ID" value="GAA2634842.1"/>
    <property type="molecule type" value="Genomic_DNA"/>
</dbReference>
<protein>
    <submittedName>
        <fullName evidence="6">DUF1205 domain-containing protein</fullName>
    </submittedName>
</protein>
<evidence type="ECO:0000259" key="5">
    <source>
        <dbReference type="Pfam" id="PF21036"/>
    </source>
</evidence>
<dbReference type="Gene3D" id="3.40.50.2000">
    <property type="entry name" value="Glycogen Phosphorylase B"/>
    <property type="match status" value="2"/>
</dbReference>
<dbReference type="InterPro" id="IPR002213">
    <property type="entry name" value="UDP_glucos_trans"/>
</dbReference>
<dbReference type="CDD" id="cd03784">
    <property type="entry name" value="GT1_Gtf-like"/>
    <property type="match status" value="1"/>
</dbReference>
<keyword evidence="7" id="KW-1185">Reference proteome</keyword>
<comment type="similarity">
    <text evidence="1">Belongs to the glycosyltransferase 28 family.</text>
</comment>
<evidence type="ECO:0000256" key="1">
    <source>
        <dbReference type="ARBA" id="ARBA00006962"/>
    </source>
</evidence>
<comment type="caution">
    <text evidence="6">The sequence shown here is derived from an EMBL/GenBank/DDBJ whole genome shotgun (WGS) entry which is preliminary data.</text>
</comment>
<keyword evidence="2" id="KW-0328">Glycosyltransferase</keyword>
<evidence type="ECO:0000256" key="2">
    <source>
        <dbReference type="ARBA" id="ARBA00022676"/>
    </source>
</evidence>
<gene>
    <name evidence="6" type="ORF">GCM10009863_58980</name>
</gene>
<accession>A0ABN3QU61</accession>
<evidence type="ECO:0000259" key="4">
    <source>
        <dbReference type="Pfam" id="PF06722"/>
    </source>
</evidence>
<dbReference type="Pfam" id="PF21036">
    <property type="entry name" value="EryCIII-like_N"/>
    <property type="match status" value="1"/>
</dbReference>
<reference evidence="6 7" key="1">
    <citation type="journal article" date="2019" name="Int. J. Syst. Evol. Microbiol.">
        <title>The Global Catalogue of Microorganisms (GCM) 10K type strain sequencing project: providing services to taxonomists for standard genome sequencing and annotation.</title>
        <authorList>
            <consortium name="The Broad Institute Genomics Platform"/>
            <consortium name="The Broad Institute Genome Sequencing Center for Infectious Disease"/>
            <person name="Wu L."/>
            <person name="Ma J."/>
        </authorList>
    </citation>
    <scope>NUCLEOTIDE SEQUENCE [LARGE SCALE GENOMIC DNA]</scope>
    <source>
        <strain evidence="6 7">JCM 16373</strain>
    </source>
</reference>
<evidence type="ECO:0000256" key="3">
    <source>
        <dbReference type="ARBA" id="ARBA00022679"/>
    </source>
</evidence>
<dbReference type="Pfam" id="PF06722">
    <property type="entry name" value="EryCIII-like_C"/>
    <property type="match status" value="1"/>
</dbReference>
<proteinExistence type="inferred from homology"/>
<dbReference type="InterPro" id="IPR010610">
    <property type="entry name" value="EryCIII-like_C"/>
</dbReference>
<dbReference type="SUPFAM" id="SSF53756">
    <property type="entry name" value="UDP-Glycosyltransferase/glycogen phosphorylase"/>
    <property type="match status" value="1"/>
</dbReference>
<keyword evidence="3" id="KW-0808">Transferase</keyword>
<dbReference type="PANTHER" id="PTHR48050:SF13">
    <property type="entry name" value="STEROL 3-BETA-GLUCOSYLTRANSFERASE UGT80A2"/>
    <property type="match status" value="1"/>
</dbReference>
<evidence type="ECO:0000313" key="7">
    <source>
        <dbReference type="Proteomes" id="UP001501447"/>
    </source>
</evidence>
<dbReference type="InterPro" id="IPR048284">
    <property type="entry name" value="EryCIII-like_N"/>
</dbReference>
<dbReference type="PANTHER" id="PTHR48050">
    <property type="entry name" value="STEROL 3-BETA-GLUCOSYLTRANSFERASE"/>
    <property type="match status" value="1"/>
</dbReference>
<name>A0ABN3QU61_9ACTN</name>
<feature type="domain" description="Erythromycin biosynthesis protein CIII-like C-terminal" evidence="4">
    <location>
        <begin position="265"/>
        <end position="401"/>
    </location>
</feature>
<dbReference type="Proteomes" id="UP001501447">
    <property type="component" value="Unassembled WGS sequence"/>
</dbReference>
<organism evidence="6 7">
    <name type="scientific">Streptomyces axinellae</name>
    <dbReference type="NCBI Taxonomy" id="552788"/>
    <lineage>
        <taxon>Bacteria</taxon>
        <taxon>Bacillati</taxon>
        <taxon>Actinomycetota</taxon>
        <taxon>Actinomycetes</taxon>
        <taxon>Kitasatosporales</taxon>
        <taxon>Streptomycetaceae</taxon>
        <taxon>Streptomyces</taxon>
    </lineage>
</organism>